<feature type="region of interest" description="Disordered" evidence="7">
    <location>
        <begin position="295"/>
        <end position="337"/>
    </location>
</feature>
<name>A0A7Z0GMX1_9MICC</name>
<dbReference type="InterPro" id="IPR036291">
    <property type="entry name" value="NAD(P)-bd_dom_sf"/>
</dbReference>
<evidence type="ECO:0000256" key="2">
    <source>
        <dbReference type="ARBA" id="ARBA00009080"/>
    </source>
</evidence>
<accession>A0A7Z0GMX1</accession>
<evidence type="ECO:0000259" key="9">
    <source>
        <dbReference type="Pfam" id="PF14833"/>
    </source>
</evidence>
<sequence>MAVYGWIGLGNMGGPMTTNLVAAGHTVRGFDLDPEAVSEAAAHGVETVGSIAEVVAGADVVFTMLPRGEHVRAVFGAEDGIWATAETRTLLVDSSTVDVETSQHCHDLSAQHGFRFVDAPVSGGISGATAATLAFMVGGEDEAVREATGRIQPMAGTIIAAGAATAGIAAKICNNMMLFIDLMAASEGSQLAEQLGLDPKVFWEIASVSSGRSWAQQTWYPMPGIVESSAANRNYDATFRADLALKDVSLALDAGERTGVKLQAAQLARQRFEQLIDEGFADKDCSLIVKYSSPDGGAPGWDGTGTSATPSSTSPSARSRTSPRTAQAAPTAKTGKV</sequence>
<comment type="similarity">
    <text evidence="2">Belongs to the HIBADH-related family.</text>
</comment>
<protein>
    <submittedName>
        <fullName evidence="10">3-hydroxyisobutyrate dehydrogenase</fullName>
        <ecNumber evidence="10">1.1.1.31</ecNumber>
    </submittedName>
</protein>
<dbReference type="RefSeq" id="WP_179541773.1">
    <property type="nucleotide sequence ID" value="NZ_BAAALL010000005.1"/>
</dbReference>
<dbReference type="GO" id="GO:0050661">
    <property type="term" value="F:NADP binding"/>
    <property type="evidence" value="ECO:0007669"/>
    <property type="project" value="InterPro"/>
</dbReference>
<evidence type="ECO:0000256" key="4">
    <source>
        <dbReference type="ARBA" id="ARBA00023002"/>
    </source>
</evidence>
<dbReference type="PIRSF" id="PIRSF000103">
    <property type="entry name" value="HIBADH"/>
    <property type="match status" value="1"/>
</dbReference>
<dbReference type="AlphaFoldDB" id="A0A7Z0GMX1"/>
<gene>
    <name evidence="10" type="ORF">HNR09_001840</name>
</gene>
<dbReference type="InterPro" id="IPR029154">
    <property type="entry name" value="HIBADH-like_NADP-bd"/>
</dbReference>
<evidence type="ECO:0000313" key="11">
    <source>
        <dbReference type="Proteomes" id="UP000535437"/>
    </source>
</evidence>
<dbReference type="Pfam" id="PF14833">
    <property type="entry name" value="NAD_binding_11"/>
    <property type="match status" value="1"/>
</dbReference>
<dbReference type="InterPro" id="IPR013328">
    <property type="entry name" value="6PGD_dom2"/>
</dbReference>
<dbReference type="PANTHER" id="PTHR22981">
    <property type="entry name" value="3-HYDROXYISOBUTYRATE DEHYDROGENASE-RELATED"/>
    <property type="match status" value="1"/>
</dbReference>
<dbReference type="PANTHER" id="PTHR22981:SF7">
    <property type="entry name" value="3-HYDROXYISOBUTYRATE DEHYDROGENASE, MITOCHONDRIAL"/>
    <property type="match status" value="1"/>
</dbReference>
<dbReference type="GO" id="GO:0009083">
    <property type="term" value="P:branched-chain amino acid catabolic process"/>
    <property type="evidence" value="ECO:0007669"/>
    <property type="project" value="UniProtKB-KW"/>
</dbReference>
<dbReference type="SUPFAM" id="SSF51735">
    <property type="entry name" value="NAD(P)-binding Rossmann-fold domains"/>
    <property type="match status" value="1"/>
</dbReference>
<evidence type="ECO:0000256" key="7">
    <source>
        <dbReference type="SAM" id="MobiDB-lite"/>
    </source>
</evidence>
<keyword evidence="3" id="KW-0101">Branched-chain amino acid catabolism</keyword>
<dbReference type="InterPro" id="IPR006115">
    <property type="entry name" value="6PGDH_NADP-bd"/>
</dbReference>
<evidence type="ECO:0000256" key="5">
    <source>
        <dbReference type="ARBA" id="ARBA00023027"/>
    </source>
</evidence>
<evidence type="ECO:0000256" key="3">
    <source>
        <dbReference type="ARBA" id="ARBA00022456"/>
    </source>
</evidence>
<keyword evidence="4 10" id="KW-0560">Oxidoreductase</keyword>
<reference evidence="10 11" key="1">
    <citation type="submission" date="2020-07" db="EMBL/GenBank/DDBJ databases">
        <title>Sequencing the genomes of 1000 actinobacteria strains.</title>
        <authorList>
            <person name="Klenk H.-P."/>
        </authorList>
    </citation>
    <scope>NUCLEOTIDE SEQUENCE [LARGE SCALE GENOMIC DNA]</scope>
    <source>
        <strain evidence="10 11">DSM 15475</strain>
    </source>
</reference>
<dbReference type="InterPro" id="IPR008927">
    <property type="entry name" value="6-PGluconate_DH-like_C_sf"/>
</dbReference>
<feature type="compositionally biased region" description="Low complexity" evidence="7">
    <location>
        <begin position="306"/>
        <end position="326"/>
    </location>
</feature>
<feature type="domain" description="6-phosphogluconate dehydrogenase NADP-binding" evidence="8">
    <location>
        <begin position="5"/>
        <end position="160"/>
    </location>
</feature>
<dbReference type="SUPFAM" id="SSF48179">
    <property type="entry name" value="6-phosphogluconate dehydrogenase C-terminal domain-like"/>
    <property type="match status" value="1"/>
</dbReference>
<dbReference type="Pfam" id="PF03446">
    <property type="entry name" value="NAD_binding_2"/>
    <property type="match status" value="1"/>
</dbReference>
<dbReference type="GO" id="GO:0051287">
    <property type="term" value="F:NAD binding"/>
    <property type="evidence" value="ECO:0007669"/>
    <property type="project" value="InterPro"/>
</dbReference>
<evidence type="ECO:0000256" key="1">
    <source>
        <dbReference type="ARBA" id="ARBA00005023"/>
    </source>
</evidence>
<evidence type="ECO:0000313" key="10">
    <source>
        <dbReference type="EMBL" id="NYJ78429.1"/>
    </source>
</evidence>
<dbReference type="InterPro" id="IPR015815">
    <property type="entry name" value="HIBADH-related"/>
</dbReference>
<keyword evidence="5" id="KW-0520">NAD</keyword>
<dbReference type="EMBL" id="JACCFY010000001">
    <property type="protein sequence ID" value="NYJ78429.1"/>
    <property type="molecule type" value="Genomic_DNA"/>
</dbReference>
<dbReference type="Gene3D" id="1.10.1040.10">
    <property type="entry name" value="N-(1-d-carboxylethyl)-l-norvaline Dehydrogenase, domain 2"/>
    <property type="match status" value="1"/>
</dbReference>
<dbReference type="InterPro" id="IPR011548">
    <property type="entry name" value="HIBADH"/>
</dbReference>
<comment type="pathway">
    <text evidence="1">Amino-acid degradation.</text>
</comment>
<feature type="active site" evidence="6">
    <location>
        <position position="171"/>
    </location>
</feature>
<organism evidence="10 11">
    <name type="scientific">Nesterenkonia xinjiangensis</name>
    <dbReference type="NCBI Taxonomy" id="225327"/>
    <lineage>
        <taxon>Bacteria</taxon>
        <taxon>Bacillati</taxon>
        <taxon>Actinomycetota</taxon>
        <taxon>Actinomycetes</taxon>
        <taxon>Micrococcales</taxon>
        <taxon>Micrococcaceae</taxon>
        <taxon>Nesterenkonia</taxon>
    </lineage>
</organism>
<dbReference type="GO" id="GO:0008442">
    <property type="term" value="F:3-hydroxyisobutyrate dehydrogenase activity"/>
    <property type="evidence" value="ECO:0007669"/>
    <property type="project" value="UniProtKB-EC"/>
</dbReference>
<evidence type="ECO:0000259" key="8">
    <source>
        <dbReference type="Pfam" id="PF03446"/>
    </source>
</evidence>
<dbReference type="NCBIfam" id="TIGR01692">
    <property type="entry name" value="HIBADH"/>
    <property type="match status" value="1"/>
</dbReference>
<dbReference type="Proteomes" id="UP000535437">
    <property type="component" value="Unassembled WGS sequence"/>
</dbReference>
<feature type="domain" description="3-hydroxyisobutyrate dehydrogenase-like NAD-binding" evidence="9">
    <location>
        <begin position="166"/>
        <end position="291"/>
    </location>
</feature>
<comment type="caution">
    <text evidence="10">The sequence shown here is derived from an EMBL/GenBank/DDBJ whole genome shotgun (WGS) entry which is preliminary data.</text>
</comment>
<dbReference type="Gene3D" id="3.40.50.720">
    <property type="entry name" value="NAD(P)-binding Rossmann-like Domain"/>
    <property type="match status" value="1"/>
</dbReference>
<dbReference type="EC" id="1.1.1.31" evidence="10"/>
<keyword evidence="11" id="KW-1185">Reference proteome</keyword>
<evidence type="ECO:0000256" key="6">
    <source>
        <dbReference type="PIRSR" id="PIRSR000103-1"/>
    </source>
</evidence>
<proteinExistence type="inferred from homology"/>